<dbReference type="EMBL" id="CM000162">
    <property type="protein sequence ID" value="EDX02154.1"/>
    <property type="molecule type" value="Genomic_DNA"/>
</dbReference>
<feature type="compositionally biased region" description="Polar residues" evidence="1">
    <location>
        <begin position="173"/>
        <end position="185"/>
    </location>
</feature>
<feature type="region of interest" description="Disordered" evidence="1">
    <location>
        <begin position="339"/>
        <end position="389"/>
    </location>
</feature>
<organism evidence="2 3">
    <name type="scientific">Drosophila yakuba</name>
    <name type="common">Fruit fly</name>
    <dbReference type="NCBI Taxonomy" id="7245"/>
    <lineage>
        <taxon>Eukaryota</taxon>
        <taxon>Metazoa</taxon>
        <taxon>Ecdysozoa</taxon>
        <taxon>Arthropoda</taxon>
        <taxon>Hexapoda</taxon>
        <taxon>Insecta</taxon>
        <taxon>Pterygota</taxon>
        <taxon>Neoptera</taxon>
        <taxon>Endopterygota</taxon>
        <taxon>Diptera</taxon>
        <taxon>Brachycera</taxon>
        <taxon>Muscomorpha</taxon>
        <taxon>Ephydroidea</taxon>
        <taxon>Drosophilidae</taxon>
        <taxon>Drosophila</taxon>
        <taxon>Sophophora</taxon>
    </lineage>
</organism>
<dbReference type="Pfam" id="PF16055">
    <property type="entry name" value="DUF4798"/>
    <property type="match status" value="1"/>
</dbReference>
<proteinExistence type="predicted"/>
<evidence type="ECO:0000256" key="1">
    <source>
        <dbReference type="SAM" id="MobiDB-lite"/>
    </source>
</evidence>
<feature type="region of interest" description="Disordered" evidence="1">
    <location>
        <begin position="154"/>
        <end position="193"/>
    </location>
</feature>
<keyword evidence="3" id="KW-1185">Reference proteome</keyword>
<protein>
    <submittedName>
        <fullName evidence="2">Uncharacterized protein</fullName>
    </submittedName>
</protein>
<accession>B4PZJ8</accession>
<dbReference type="eggNOG" id="ENOG502T82T">
    <property type="taxonomic scope" value="Eukaryota"/>
</dbReference>
<evidence type="ECO:0000313" key="3">
    <source>
        <dbReference type="Proteomes" id="UP000002282"/>
    </source>
</evidence>
<dbReference type="PhylomeDB" id="B4PZJ8"/>
<name>B4PZJ8_DROYA</name>
<feature type="compositionally biased region" description="Low complexity" evidence="1">
    <location>
        <begin position="366"/>
        <end position="375"/>
    </location>
</feature>
<sequence length="389" mass="44113">MDHHTYAKSGSKKWSAEEKRDLVVQRIAADELFSRYSPKHAEPWKKFKELAKIGDFSENALRKQWFSMVQRYRIHKANTLGAPLNKQSIEELNKEWEFFGLIHAYMNQKTADLHSYALKEPNVEQPNNNLAIASVYSCDEAQLSPLMLGVLNDHNFGERSPPNDGDTDDLDESNTSPCHRSSNSSNKDHVHSNNDELNRLLAEAAAHKDAAGGDGDCEDVCMLSNTSCHEMECGPVMIGGEVSLSNSRYNDFEEATLPATTVVKTEKLEKQSQQADKLLRKHHRKVLSEKEKYYRHRRRYEQRMEKRLMGLCTVVGHLLKQFAPDMDVQPLLALGSDVALSSPAPSSSDEERSEFLDEAEEDQEIQEQVQEQKPQPKLGVEADAMTLRV</sequence>
<evidence type="ECO:0000313" key="2">
    <source>
        <dbReference type="EMBL" id="EDX02154.1"/>
    </source>
</evidence>
<dbReference type="OrthoDB" id="7839010at2759"/>
<reference evidence="2 3" key="2">
    <citation type="journal article" date="2007" name="PLoS Biol.">
        <title>Principles of genome evolution in the Drosophila melanogaster species group.</title>
        <authorList>
            <person name="Ranz J.M."/>
            <person name="Maurin D."/>
            <person name="Chan Y.S."/>
            <person name="von Grotthuss M."/>
            <person name="Hillier L.W."/>
            <person name="Roote J."/>
            <person name="Ashburner M."/>
            <person name="Bergman C.M."/>
        </authorList>
    </citation>
    <scope>NUCLEOTIDE SEQUENCE [LARGE SCALE GENOMIC DNA]</scope>
    <source>
        <strain evidence="3">Tai18E2 / Tucson 14021-0261.01</strain>
    </source>
</reference>
<dbReference type="KEGG" id="dya:Dyak_GE17401"/>
<dbReference type="Proteomes" id="UP000002282">
    <property type="component" value="Chromosome X"/>
</dbReference>
<dbReference type="InterPro" id="IPR032056">
    <property type="entry name" value="DUF4798"/>
</dbReference>
<gene>
    <name evidence="2" type="primary">Dyak\GE17401</name>
    <name evidence="2" type="synonym">dyak_GLEANR_18734</name>
    <name evidence="2" type="synonym">GE17401</name>
    <name evidence="2" type="ORF">Dyak_GE17401</name>
</gene>
<reference evidence="2 3" key="1">
    <citation type="journal article" date="2007" name="Nature">
        <title>Evolution of genes and genomes on the Drosophila phylogeny.</title>
        <authorList>
            <consortium name="Drosophila 12 Genomes Consortium"/>
            <person name="Clark A.G."/>
            <person name="Eisen M.B."/>
            <person name="Smith D.R."/>
            <person name="Bergman C.M."/>
            <person name="Oliver B."/>
            <person name="Markow T.A."/>
            <person name="Kaufman T.C."/>
            <person name="Kellis M."/>
            <person name="Gelbart W."/>
            <person name="Iyer V.N."/>
            <person name="Pollard D.A."/>
            <person name="Sackton T.B."/>
            <person name="Larracuente A.M."/>
            <person name="Singh N.D."/>
            <person name="Abad J.P."/>
            <person name="Abt D.N."/>
            <person name="Adryan B."/>
            <person name="Aguade M."/>
            <person name="Akashi H."/>
            <person name="Anderson W.W."/>
            <person name="Aquadro C.F."/>
            <person name="Ardell D.H."/>
            <person name="Arguello R."/>
            <person name="Artieri C.G."/>
            <person name="Barbash D.A."/>
            <person name="Barker D."/>
            <person name="Barsanti P."/>
            <person name="Batterham P."/>
            <person name="Batzoglou S."/>
            <person name="Begun D."/>
            <person name="Bhutkar A."/>
            <person name="Blanco E."/>
            <person name="Bosak S.A."/>
            <person name="Bradley R.K."/>
            <person name="Brand A.D."/>
            <person name="Brent M.R."/>
            <person name="Brooks A.N."/>
            <person name="Brown R.H."/>
            <person name="Butlin R.K."/>
            <person name="Caggese C."/>
            <person name="Calvi B.R."/>
            <person name="Bernardo de Carvalho A."/>
            <person name="Caspi A."/>
            <person name="Castrezana S."/>
            <person name="Celniker S.E."/>
            <person name="Chang J.L."/>
            <person name="Chapple C."/>
            <person name="Chatterji S."/>
            <person name="Chinwalla A."/>
            <person name="Civetta A."/>
            <person name="Clifton S.W."/>
            <person name="Comeron J.M."/>
            <person name="Costello J.C."/>
            <person name="Coyne J.A."/>
            <person name="Daub J."/>
            <person name="David R.G."/>
            <person name="Delcher A.L."/>
            <person name="Delehaunty K."/>
            <person name="Do C.B."/>
            <person name="Ebling H."/>
            <person name="Edwards K."/>
            <person name="Eickbush T."/>
            <person name="Evans J.D."/>
            <person name="Filipski A."/>
            <person name="Findeiss S."/>
            <person name="Freyhult E."/>
            <person name="Fulton L."/>
            <person name="Fulton R."/>
            <person name="Garcia A.C."/>
            <person name="Gardiner A."/>
            <person name="Garfield D.A."/>
            <person name="Garvin B.E."/>
            <person name="Gibson G."/>
            <person name="Gilbert D."/>
            <person name="Gnerre S."/>
            <person name="Godfrey J."/>
            <person name="Good R."/>
            <person name="Gotea V."/>
            <person name="Gravely B."/>
            <person name="Greenberg A.J."/>
            <person name="Griffiths-Jones S."/>
            <person name="Gross S."/>
            <person name="Guigo R."/>
            <person name="Gustafson E.A."/>
            <person name="Haerty W."/>
            <person name="Hahn M.W."/>
            <person name="Halligan D.L."/>
            <person name="Halpern A.L."/>
            <person name="Halter G.M."/>
            <person name="Han M.V."/>
            <person name="Heger A."/>
            <person name="Hillier L."/>
            <person name="Hinrichs A.S."/>
            <person name="Holmes I."/>
            <person name="Hoskins R.A."/>
            <person name="Hubisz M.J."/>
            <person name="Hultmark D."/>
            <person name="Huntley M.A."/>
            <person name="Jaffe D.B."/>
            <person name="Jagadeeshan S."/>
            <person name="Jeck W.R."/>
            <person name="Johnson J."/>
            <person name="Jones C.D."/>
            <person name="Jordan W.C."/>
            <person name="Karpen G.H."/>
            <person name="Kataoka E."/>
            <person name="Keightley P.D."/>
            <person name="Kheradpour P."/>
            <person name="Kirkness E.F."/>
            <person name="Koerich L.B."/>
            <person name="Kristiansen K."/>
            <person name="Kudrna D."/>
            <person name="Kulathinal R.J."/>
            <person name="Kumar S."/>
            <person name="Kwok R."/>
            <person name="Lander E."/>
            <person name="Langley C.H."/>
            <person name="Lapoint R."/>
            <person name="Lazzaro B.P."/>
            <person name="Lee S.J."/>
            <person name="Levesque L."/>
            <person name="Li R."/>
            <person name="Lin C.F."/>
            <person name="Lin M.F."/>
            <person name="Lindblad-Toh K."/>
            <person name="Llopart A."/>
            <person name="Long M."/>
            <person name="Low L."/>
            <person name="Lozovsky E."/>
            <person name="Lu J."/>
            <person name="Luo M."/>
            <person name="Machado C.A."/>
            <person name="Makalowski W."/>
            <person name="Marzo M."/>
            <person name="Matsuda M."/>
            <person name="Matzkin L."/>
            <person name="McAllister B."/>
            <person name="McBride C.S."/>
            <person name="McKernan B."/>
            <person name="McKernan K."/>
            <person name="Mendez-Lago M."/>
            <person name="Minx P."/>
            <person name="Mollenhauer M.U."/>
            <person name="Montooth K."/>
            <person name="Mount S.M."/>
            <person name="Mu X."/>
            <person name="Myers E."/>
            <person name="Negre B."/>
            <person name="Newfeld S."/>
            <person name="Nielsen R."/>
            <person name="Noor M.A."/>
            <person name="O'Grady P."/>
            <person name="Pachter L."/>
            <person name="Papaceit M."/>
            <person name="Parisi M.J."/>
            <person name="Parisi M."/>
            <person name="Parts L."/>
            <person name="Pedersen J.S."/>
            <person name="Pesole G."/>
            <person name="Phillippy A.M."/>
            <person name="Ponting C.P."/>
            <person name="Pop M."/>
            <person name="Porcelli D."/>
            <person name="Powell J.R."/>
            <person name="Prohaska S."/>
            <person name="Pruitt K."/>
            <person name="Puig M."/>
            <person name="Quesneville H."/>
            <person name="Ram K.R."/>
            <person name="Rand D."/>
            <person name="Rasmussen M.D."/>
            <person name="Reed L.K."/>
            <person name="Reenan R."/>
            <person name="Reily A."/>
            <person name="Remington K.A."/>
            <person name="Rieger T.T."/>
            <person name="Ritchie M.G."/>
            <person name="Robin C."/>
            <person name="Rogers Y.H."/>
            <person name="Rohde C."/>
            <person name="Rozas J."/>
            <person name="Rubenfield M.J."/>
            <person name="Ruiz A."/>
            <person name="Russo S."/>
            <person name="Salzberg S.L."/>
            <person name="Sanchez-Gracia A."/>
            <person name="Saranga D.J."/>
            <person name="Sato H."/>
            <person name="Schaeffer S.W."/>
            <person name="Schatz M.C."/>
            <person name="Schlenke T."/>
            <person name="Schwartz R."/>
            <person name="Segarra C."/>
            <person name="Singh R.S."/>
            <person name="Sirot L."/>
            <person name="Sirota M."/>
            <person name="Sisneros N.B."/>
            <person name="Smith C.D."/>
            <person name="Smith T.F."/>
            <person name="Spieth J."/>
            <person name="Stage D.E."/>
            <person name="Stark A."/>
            <person name="Stephan W."/>
            <person name="Strausberg R.L."/>
            <person name="Strempel S."/>
            <person name="Sturgill D."/>
            <person name="Sutton G."/>
            <person name="Sutton G.G."/>
            <person name="Tao W."/>
            <person name="Teichmann S."/>
            <person name="Tobari Y.N."/>
            <person name="Tomimura Y."/>
            <person name="Tsolas J.M."/>
            <person name="Valente V.L."/>
            <person name="Venter E."/>
            <person name="Venter J.C."/>
            <person name="Vicario S."/>
            <person name="Vieira F.G."/>
            <person name="Vilella A.J."/>
            <person name="Villasante A."/>
            <person name="Walenz B."/>
            <person name="Wang J."/>
            <person name="Wasserman M."/>
            <person name="Watts T."/>
            <person name="Wilson D."/>
            <person name="Wilson R.K."/>
            <person name="Wing R.A."/>
            <person name="Wolfner M.F."/>
            <person name="Wong A."/>
            <person name="Wong G.K."/>
            <person name="Wu C.I."/>
            <person name="Wu G."/>
            <person name="Yamamoto D."/>
            <person name="Yang H.P."/>
            <person name="Yang S.P."/>
            <person name="Yorke J.A."/>
            <person name="Yoshida K."/>
            <person name="Zdobnov E."/>
            <person name="Zhang P."/>
            <person name="Zhang Y."/>
            <person name="Zimin A.V."/>
            <person name="Baldwin J."/>
            <person name="Abdouelleil A."/>
            <person name="Abdulkadir J."/>
            <person name="Abebe A."/>
            <person name="Abera B."/>
            <person name="Abreu J."/>
            <person name="Acer S.C."/>
            <person name="Aftuck L."/>
            <person name="Alexander A."/>
            <person name="An P."/>
            <person name="Anderson E."/>
            <person name="Anderson S."/>
            <person name="Arachi H."/>
            <person name="Azer M."/>
            <person name="Bachantsang P."/>
            <person name="Barry A."/>
            <person name="Bayul T."/>
            <person name="Berlin A."/>
            <person name="Bessette D."/>
            <person name="Bloom T."/>
            <person name="Blye J."/>
            <person name="Boguslavskiy L."/>
            <person name="Bonnet C."/>
            <person name="Boukhgalter B."/>
            <person name="Bourzgui I."/>
            <person name="Brown A."/>
            <person name="Cahill P."/>
            <person name="Channer S."/>
            <person name="Cheshatsang Y."/>
            <person name="Chuda L."/>
            <person name="Citroen M."/>
            <person name="Collymore A."/>
            <person name="Cooke P."/>
            <person name="Costello M."/>
            <person name="D'Aco K."/>
            <person name="Daza R."/>
            <person name="De Haan G."/>
            <person name="DeGray S."/>
            <person name="DeMaso C."/>
            <person name="Dhargay N."/>
            <person name="Dooley K."/>
            <person name="Dooley E."/>
            <person name="Doricent M."/>
            <person name="Dorje P."/>
            <person name="Dorjee K."/>
            <person name="Dupes A."/>
            <person name="Elong R."/>
            <person name="Falk J."/>
            <person name="Farina A."/>
            <person name="Faro S."/>
            <person name="Ferguson D."/>
            <person name="Fisher S."/>
            <person name="Foley C.D."/>
            <person name="Franke A."/>
            <person name="Friedrich D."/>
            <person name="Gadbois L."/>
            <person name="Gearin G."/>
            <person name="Gearin C.R."/>
            <person name="Giannoukos G."/>
            <person name="Goode T."/>
            <person name="Graham J."/>
            <person name="Grandbois E."/>
            <person name="Grewal S."/>
            <person name="Gyaltsen K."/>
            <person name="Hafez N."/>
            <person name="Hagos B."/>
            <person name="Hall J."/>
            <person name="Henson C."/>
            <person name="Hollinger A."/>
            <person name="Honan T."/>
            <person name="Huard M.D."/>
            <person name="Hughes L."/>
            <person name="Hurhula B."/>
            <person name="Husby M.E."/>
            <person name="Kamat A."/>
            <person name="Kanga B."/>
            <person name="Kashin S."/>
            <person name="Khazanovich D."/>
            <person name="Kisner P."/>
            <person name="Lance K."/>
            <person name="Lara M."/>
            <person name="Lee W."/>
            <person name="Lennon N."/>
            <person name="Letendre F."/>
            <person name="LeVine R."/>
            <person name="Lipovsky A."/>
            <person name="Liu X."/>
            <person name="Liu J."/>
            <person name="Liu S."/>
            <person name="Lokyitsang T."/>
            <person name="Lokyitsang Y."/>
            <person name="Lubonja R."/>
            <person name="Lui A."/>
            <person name="MacDonald P."/>
            <person name="Magnisalis V."/>
            <person name="Maru K."/>
            <person name="Matthews C."/>
            <person name="McCusker W."/>
            <person name="McDonough S."/>
            <person name="Mehta T."/>
            <person name="Meldrim J."/>
            <person name="Meneus L."/>
            <person name="Mihai O."/>
            <person name="Mihalev A."/>
            <person name="Mihova T."/>
            <person name="Mittelman R."/>
            <person name="Mlenga V."/>
            <person name="Montmayeur A."/>
            <person name="Mulrain L."/>
            <person name="Navidi A."/>
            <person name="Naylor J."/>
            <person name="Negash T."/>
            <person name="Nguyen T."/>
            <person name="Nguyen N."/>
            <person name="Nicol R."/>
            <person name="Norbu C."/>
            <person name="Norbu N."/>
            <person name="Novod N."/>
            <person name="O'Neill B."/>
            <person name="Osman S."/>
            <person name="Markiewicz E."/>
            <person name="Oyono O.L."/>
            <person name="Patti C."/>
            <person name="Phunkhang P."/>
            <person name="Pierre F."/>
            <person name="Priest M."/>
            <person name="Raghuraman S."/>
            <person name="Rege F."/>
            <person name="Reyes R."/>
            <person name="Rise C."/>
            <person name="Rogov P."/>
            <person name="Ross K."/>
            <person name="Ryan E."/>
            <person name="Settipalli S."/>
            <person name="Shea T."/>
            <person name="Sherpa N."/>
            <person name="Shi L."/>
            <person name="Shih D."/>
            <person name="Sparrow T."/>
            <person name="Spaulding J."/>
            <person name="Stalker J."/>
            <person name="Stange-Thomann N."/>
            <person name="Stavropoulos S."/>
            <person name="Stone C."/>
            <person name="Strader C."/>
            <person name="Tesfaye S."/>
            <person name="Thomson T."/>
            <person name="Thoulutsang Y."/>
            <person name="Thoulutsang D."/>
            <person name="Topham K."/>
            <person name="Topping I."/>
            <person name="Tsamla T."/>
            <person name="Vassiliev H."/>
            <person name="Vo A."/>
            <person name="Wangchuk T."/>
            <person name="Wangdi T."/>
            <person name="Weiand M."/>
            <person name="Wilkinson J."/>
            <person name="Wilson A."/>
            <person name="Yadav S."/>
            <person name="Young G."/>
            <person name="Yu Q."/>
            <person name="Zembek L."/>
            <person name="Zhong D."/>
            <person name="Zimmer A."/>
            <person name="Zwirko Z."/>
            <person name="Jaffe D.B."/>
            <person name="Alvarez P."/>
            <person name="Brockman W."/>
            <person name="Butler J."/>
            <person name="Chin C."/>
            <person name="Gnerre S."/>
            <person name="Grabherr M."/>
            <person name="Kleber M."/>
            <person name="Mauceli E."/>
            <person name="MacCallum I."/>
        </authorList>
    </citation>
    <scope>NUCLEOTIDE SEQUENCE [LARGE SCALE GENOMIC DNA]</scope>
    <source>
        <strain evidence="3">Tai18E2 / Tucson 14021-0261.01</strain>
    </source>
</reference>
<dbReference type="HOGENOM" id="CLU_051740_0_0_1"/>
<feature type="compositionally biased region" description="Acidic residues" evidence="1">
    <location>
        <begin position="356"/>
        <end position="365"/>
    </location>
</feature>
<dbReference type="AlphaFoldDB" id="B4PZJ8"/>
<dbReference type="OMA" id="YRIHKAN"/>